<dbReference type="GO" id="GO:0022857">
    <property type="term" value="F:transmembrane transporter activity"/>
    <property type="evidence" value="ECO:0007669"/>
    <property type="project" value="InterPro"/>
</dbReference>
<protein>
    <submittedName>
        <fullName evidence="4">Major facilitator superfamily MFS_1</fullName>
    </submittedName>
</protein>
<evidence type="ECO:0000313" key="5">
    <source>
        <dbReference type="Proteomes" id="UP000008915"/>
    </source>
</evidence>
<evidence type="ECO:0000313" key="4">
    <source>
        <dbReference type="EMBL" id="ADU51044.1"/>
    </source>
</evidence>
<reference evidence="4 5" key="1">
    <citation type="journal article" date="2010" name="Stand. Genomic Sci.">
        <title>Complete genome sequence of Thermaerobacter marianensis type strain (7p75a).</title>
        <authorList>
            <person name="Han C."/>
            <person name="Gu W."/>
            <person name="Zhang X."/>
            <person name="Lapidus A."/>
            <person name="Nolan M."/>
            <person name="Copeland A."/>
            <person name="Lucas S."/>
            <person name="Del Rio T.G."/>
            <person name="Tice H."/>
            <person name="Cheng J.F."/>
            <person name="Tapia R."/>
            <person name="Goodwin L."/>
            <person name="Pitluck S."/>
            <person name="Pagani I."/>
            <person name="Ivanova N."/>
            <person name="Mavromatis K."/>
            <person name="Mikhailova N."/>
            <person name="Pati A."/>
            <person name="Chen A."/>
            <person name="Palaniappan K."/>
            <person name="Land M."/>
            <person name="Hauser L."/>
            <person name="Chang Y.J."/>
            <person name="Jeffries C.D."/>
            <person name="Schneider S."/>
            <person name="Rohde M."/>
            <person name="Goker M."/>
            <person name="Pukall R."/>
            <person name="Woyke T."/>
            <person name="Bristow J."/>
            <person name="Eisen J.A."/>
            <person name="Markowitz V."/>
            <person name="Hugenholtz P."/>
            <person name="Kyrpides N.C."/>
            <person name="Klenk H.P."/>
            <person name="Detter J.C."/>
        </authorList>
    </citation>
    <scope>NUCLEOTIDE SEQUENCE [LARGE SCALE GENOMIC DNA]</scope>
    <source>
        <strain evidence="5">ATCC 700841 / DSM 12885 / JCM 10246 / 7p75a</strain>
    </source>
</reference>
<feature type="transmembrane region" description="Helical" evidence="3">
    <location>
        <begin position="418"/>
        <end position="440"/>
    </location>
</feature>
<dbReference type="InterPro" id="IPR052714">
    <property type="entry name" value="MFS_Exporter"/>
</dbReference>
<keyword evidence="3" id="KW-1133">Transmembrane helix</keyword>
<feature type="compositionally biased region" description="Low complexity" evidence="2">
    <location>
        <begin position="182"/>
        <end position="244"/>
    </location>
</feature>
<dbReference type="PANTHER" id="PTHR23531:SF1">
    <property type="entry name" value="QUINOLENE RESISTANCE PROTEIN NORA"/>
    <property type="match status" value="1"/>
</dbReference>
<keyword evidence="3" id="KW-0812">Transmembrane</keyword>
<sequence length="479" mass="47082">MPAGVYVIAVVAWLYFVSLDMLATGLPLALAAAGAGEGWIGFLVGWMGLAAMLQRPFLAAWGDRRGHGRLLVLSLLAGLAGALLFASSPHPAAQLLARTLQGTSLAGLVVSTQALMAALAPPALRARALALQGLADTGGVLAGTNLGEWAWRHLGRTGLFAGTAAVVAGALLLATALRTSRPAPGSSPVAGSSAAGAPAGRAARGTAAAAPARPVTPRAAAASPVEAFARGPAGPRAPGRSQAPGPSPRLPAGHREPGRTRAWRTRFGPAHLPVPAALLGLATLTGTIFGAALNLTVLHAQAVGFRAGAWLAVFALVAMGARYAAGTLIDRGAAATSAPEPGEDSAGSSGSGVALAARLLGPAFGLMAAGEAVLAAAQSGTAAYAAAVILAAGYGVAHTALVAAAVGGAPAARRGIVAGWLANAIDLGVGAGLAVLGWILEAWSFPVMYGVLAGAGALGVAVSLAGVPVRHGRRLRTHP</sequence>
<accession>E6SJB6</accession>
<feature type="transmembrane region" description="Helical" evidence="3">
    <location>
        <begin position="274"/>
        <end position="295"/>
    </location>
</feature>
<reference evidence="5" key="2">
    <citation type="journal article" date="2010" name="Stand. Genomic Sci.">
        <title>Complete genome sequence of Thermaerobacter marianensis type strain (7p75aT).</title>
        <authorList>
            <person name="Han C."/>
            <person name="Gu W."/>
            <person name="Zhang X."/>
            <person name="Lapidus A."/>
            <person name="Nolan M."/>
            <person name="Copeland A."/>
            <person name="Lucas S."/>
            <person name="Glavina Del Rio T."/>
            <person name="Tice H."/>
            <person name="Cheng J."/>
            <person name="Tapia R."/>
            <person name="Goodwin L."/>
            <person name="Pitluck S."/>
            <person name="Pagani I."/>
            <person name="Ivanova N."/>
            <person name="Mavromatis K."/>
            <person name="Mikhailova N."/>
            <person name="Pati A."/>
            <person name="Chen A."/>
            <person name="Palaniappan K."/>
            <person name="Land M."/>
            <person name="Hauser L."/>
            <person name="Chang Y."/>
            <person name="Jeffries C."/>
            <person name="Schneider S."/>
            <person name="Rohde M."/>
            <person name="Goker M."/>
            <person name="Pukall R."/>
            <person name="Woyke T."/>
            <person name="Bristow J."/>
            <person name="Eisen J."/>
            <person name="Markowitz V."/>
            <person name="Hugenholtz P."/>
            <person name="Kyrpides N."/>
            <person name="Klenk H."/>
            <person name="Detter J."/>
        </authorList>
    </citation>
    <scope>NUCLEOTIDE SEQUENCE [LARGE SCALE GENOMIC DNA]</scope>
    <source>
        <strain evidence="5">ATCC 700841 / DSM 12885 / JCM 10246 / 7p75a</strain>
    </source>
</reference>
<name>E6SJB6_THEM7</name>
<feature type="transmembrane region" description="Helical" evidence="3">
    <location>
        <begin position="7"/>
        <end position="33"/>
    </location>
</feature>
<gene>
    <name evidence="4" type="ordered locus">Tmar_0930</name>
</gene>
<feature type="transmembrane region" description="Helical" evidence="3">
    <location>
        <begin position="70"/>
        <end position="88"/>
    </location>
</feature>
<dbReference type="PANTHER" id="PTHR23531">
    <property type="entry name" value="QUINOLENE RESISTANCE PROTEIN NORA"/>
    <property type="match status" value="1"/>
</dbReference>
<feature type="transmembrane region" description="Helical" evidence="3">
    <location>
        <begin position="307"/>
        <end position="325"/>
    </location>
</feature>
<dbReference type="InterPro" id="IPR036259">
    <property type="entry name" value="MFS_trans_sf"/>
</dbReference>
<dbReference type="SUPFAM" id="SSF103473">
    <property type="entry name" value="MFS general substrate transporter"/>
    <property type="match status" value="1"/>
</dbReference>
<dbReference type="RefSeq" id="WP_013495349.1">
    <property type="nucleotide sequence ID" value="NC_014831.1"/>
</dbReference>
<dbReference type="AlphaFoldDB" id="E6SJB6"/>
<dbReference type="GO" id="GO:0005886">
    <property type="term" value="C:plasma membrane"/>
    <property type="evidence" value="ECO:0007669"/>
    <property type="project" value="UniProtKB-SubCell"/>
</dbReference>
<evidence type="ECO:0000256" key="2">
    <source>
        <dbReference type="SAM" id="MobiDB-lite"/>
    </source>
</evidence>
<feature type="transmembrane region" description="Helical" evidence="3">
    <location>
        <begin position="158"/>
        <end position="177"/>
    </location>
</feature>
<dbReference type="EMBL" id="CP002344">
    <property type="protein sequence ID" value="ADU51044.1"/>
    <property type="molecule type" value="Genomic_DNA"/>
</dbReference>
<feature type="transmembrane region" description="Helical" evidence="3">
    <location>
        <begin position="39"/>
        <end position="58"/>
    </location>
</feature>
<feature type="region of interest" description="Disordered" evidence="2">
    <location>
        <begin position="182"/>
        <end position="258"/>
    </location>
</feature>
<evidence type="ECO:0000256" key="1">
    <source>
        <dbReference type="ARBA" id="ARBA00004651"/>
    </source>
</evidence>
<comment type="subcellular location">
    <subcellularLocation>
        <location evidence="1">Cell membrane</location>
        <topology evidence="1">Multi-pass membrane protein</topology>
    </subcellularLocation>
</comment>
<organism evidence="4 5">
    <name type="scientific">Thermaerobacter marianensis (strain ATCC 700841 / DSM 12885 / JCM 10246 / 7p75a)</name>
    <dbReference type="NCBI Taxonomy" id="644966"/>
    <lineage>
        <taxon>Bacteria</taxon>
        <taxon>Bacillati</taxon>
        <taxon>Bacillota</taxon>
        <taxon>Clostridia</taxon>
        <taxon>Eubacteriales</taxon>
        <taxon>Clostridiales Family XVII. Incertae Sedis</taxon>
        <taxon>Thermaerobacter</taxon>
    </lineage>
</organism>
<keyword evidence="5" id="KW-1185">Reference proteome</keyword>
<dbReference type="Pfam" id="PF07690">
    <property type="entry name" value="MFS_1"/>
    <property type="match status" value="1"/>
</dbReference>
<proteinExistence type="predicted"/>
<dbReference type="Proteomes" id="UP000008915">
    <property type="component" value="Chromosome"/>
</dbReference>
<keyword evidence="3" id="KW-0472">Membrane</keyword>
<evidence type="ECO:0000256" key="3">
    <source>
        <dbReference type="SAM" id="Phobius"/>
    </source>
</evidence>
<feature type="transmembrane region" description="Helical" evidence="3">
    <location>
        <begin position="383"/>
        <end position="406"/>
    </location>
</feature>
<dbReference type="OrthoDB" id="5189108at2"/>
<dbReference type="Gene3D" id="1.20.1250.20">
    <property type="entry name" value="MFS general substrate transporter like domains"/>
    <property type="match status" value="1"/>
</dbReference>
<feature type="transmembrane region" description="Helical" evidence="3">
    <location>
        <begin position="446"/>
        <end position="467"/>
    </location>
</feature>
<dbReference type="InterPro" id="IPR011701">
    <property type="entry name" value="MFS"/>
</dbReference>
<dbReference type="KEGG" id="tmr:Tmar_0930"/>
<dbReference type="HOGENOM" id="CLU_569764_0_0_9"/>